<evidence type="ECO:0000313" key="1">
    <source>
        <dbReference type="EMBL" id="MEJ8306724.1"/>
    </source>
</evidence>
<gene>
    <name evidence="1" type="primary">alr</name>
    <name evidence="1" type="ORF">WKI47_22665</name>
</gene>
<comment type="caution">
    <text evidence="1">The sequence shown here is derived from an EMBL/GenBank/DDBJ whole genome shotgun (WGS) entry which is preliminary data.</text>
</comment>
<sequence length="409" mass="44589">MPMQYRPTEAVVDLDALRANYEAFRLHLHRSTLLLACVKANAYGHGAVEVSRELERLGADYLSVAFLDEALELRYAGIGLPILVLGYTPPEGLAVAREHDITVALFSDEVLEAARCLEHSAYGSRLKVHVKVDSGMGRLGQMAGTDAVSFVKKAIEADTIEVEGLFTHFARADEVDKTYTWTQYENFRNVVDALAQEGIDIPLIHTGNSAAAIDMPGLSPKMVRIGIALYGLYPSCEVNRTVVALKPVLTLKTRAVFVKTLQEPMGISYGSLYTAEAGERIATLPIGYADGYSRMLGGKAEVLVRGKRVPVTGTICMDQCMVSLKSFADAEDILAGEEVVLLGSQSGEHITADEIADKLGTIHYEVVCMLAHRIPRIYTRKGMVIAESNPLLNASPKASRTFSEQIVKK</sequence>
<reference evidence="1" key="1">
    <citation type="submission" date="2024-03" db="EMBL/GenBank/DDBJ databases">
        <title>Whole genome sequecning of epiphytes from Marcgravia umbellata leaves.</title>
        <authorList>
            <person name="Kumar G."/>
            <person name="Savka M.A."/>
        </authorList>
    </citation>
    <scope>NUCLEOTIDE SEQUENCE</scope>
    <source>
        <strain evidence="1">RIT_BL5</strain>
    </source>
</reference>
<organism evidence="1 2">
    <name type="scientific">Saccharibacillus sacchari</name>
    <dbReference type="NCBI Taxonomy" id="456493"/>
    <lineage>
        <taxon>Bacteria</taxon>
        <taxon>Bacillati</taxon>
        <taxon>Bacillota</taxon>
        <taxon>Bacilli</taxon>
        <taxon>Bacillales</taxon>
        <taxon>Paenibacillaceae</taxon>
        <taxon>Saccharibacillus</taxon>
    </lineage>
</organism>
<protein>
    <submittedName>
        <fullName evidence="1">Alanine racemase</fullName>
        <ecNumber evidence="1">5.1.1.1</ecNumber>
    </submittedName>
</protein>
<dbReference type="EC" id="5.1.1.1" evidence="1"/>
<accession>A0ACC6PIC1</accession>
<keyword evidence="2" id="KW-1185">Reference proteome</keyword>
<keyword evidence="1" id="KW-0413">Isomerase</keyword>
<dbReference type="Proteomes" id="UP001380953">
    <property type="component" value="Unassembled WGS sequence"/>
</dbReference>
<evidence type="ECO:0000313" key="2">
    <source>
        <dbReference type="Proteomes" id="UP001380953"/>
    </source>
</evidence>
<name>A0ACC6PIC1_9BACL</name>
<dbReference type="EMBL" id="JBBKAR010000056">
    <property type="protein sequence ID" value="MEJ8306724.1"/>
    <property type="molecule type" value="Genomic_DNA"/>
</dbReference>
<proteinExistence type="predicted"/>